<gene>
    <name evidence="2" type="ORF">ZOSMA_420G00010</name>
</gene>
<dbReference type="Proteomes" id="UP000036987">
    <property type="component" value="Unassembled WGS sequence"/>
</dbReference>
<comment type="caution">
    <text evidence="2">The sequence shown here is derived from an EMBL/GenBank/DDBJ whole genome shotgun (WGS) entry which is preliminary data.</text>
</comment>
<accession>A0A0K9P2G0</accession>
<sequence length="163" mass="19123">MFFPVFIRYFLYHTISSPIFFPVSDYIRVFVLLTLLALCFIFTDLIFVRYIYLTFDLLAGYSLAFSRFFIIALVFAFFLSRLFFPARKLGFCYFKPVSKHREFTLLRCSRFDGNVHVGFTIVHAHYRLTIAPPSPLLFGFVPYKYTICLPCLLTSASCHLTYC</sequence>
<feature type="transmembrane region" description="Helical" evidence="1">
    <location>
        <begin position="58"/>
        <end position="79"/>
    </location>
</feature>
<feature type="transmembrane region" description="Helical" evidence="1">
    <location>
        <begin position="6"/>
        <end position="23"/>
    </location>
</feature>
<keyword evidence="1" id="KW-1133">Transmembrane helix</keyword>
<organism evidence="2 3">
    <name type="scientific">Zostera marina</name>
    <name type="common">Eelgrass</name>
    <dbReference type="NCBI Taxonomy" id="29655"/>
    <lineage>
        <taxon>Eukaryota</taxon>
        <taxon>Viridiplantae</taxon>
        <taxon>Streptophyta</taxon>
        <taxon>Embryophyta</taxon>
        <taxon>Tracheophyta</taxon>
        <taxon>Spermatophyta</taxon>
        <taxon>Magnoliopsida</taxon>
        <taxon>Liliopsida</taxon>
        <taxon>Zosteraceae</taxon>
        <taxon>Zostera</taxon>
    </lineage>
</organism>
<name>A0A0K9P2G0_ZOSMR</name>
<proteinExistence type="predicted"/>
<evidence type="ECO:0000313" key="2">
    <source>
        <dbReference type="EMBL" id="KMZ63158.1"/>
    </source>
</evidence>
<reference evidence="3" key="1">
    <citation type="journal article" date="2016" name="Nature">
        <title>The genome of the seagrass Zostera marina reveals angiosperm adaptation to the sea.</title>
        <authorList>
            <person name="Olsen J.L."/>
            <person name="Rouze P."/>
            <person name="Verhelst B."/>
            <person name="Lin Y.-C."/>
            <person name="Bayer T."/>
            <person name="Collen J."/>
            <person name="Dattolo E."/>
            <person name="De Paoli E."/>
            <person name="Dittami S."/>
            <person name="Maumus F."/>
            <person name="Michel G."/>
            <person name="Kersting A."/>
            <person name="Lauritano C."/>
            <person name="Lohaus R."/>
            <person name="Toepel M."/>
            <person name="Tonon T."/>
            <person name="Vanneste K."/>
            <person name="Amirebrahimi M."/>
            <person name="Brakel J."/>
            <person name="Bostroem C."/>
            <person name="Chovatia M."/>
            <person name="Grimwood J."/>
            <person name="Jenkins J.W."/>
            <person name="Jueterbock A."/>
            <person name="Mraz A."/>
            <person name="Stam W.T."/>
            <person name="Tice H."/>
            <person name="Bornberg-Bauer E."/>
            <person name="Green P.J."/>
            <person name="Pearson G.A."/>
            <person name="Procaccini G."/>
            <person name="Duarte C.M."/>
            <person name="Schmutz J."/>
            <person name="Reusch T.B.H."/>
            <person name="Van de Peer Y."/>
        </authorList>
    </citation>
    <scope>NUCLEOTIDE SEQUENCE [LARGE SCALE GENOMIC DNA]</scope>
    <source>
        <strain evidence="3">cv. Finnish</strain>
    </source>
</reference>
<keyword evidence="1" id="KW-0812">Transmembrane</keyword>
<protein>
    <submittedName>
        <fullName evidence="2">Uncharacterized protein</fullName>
    </submittedName>
</protein>
<evidence type="ECO:0000256" key="1">
    <source>
        <dbReference type="SAM" id="Phobius"/>
    </source>
</evidence>
<feature type="transmembrane region" description="Helical" evidence="1">
    <location>
        <begin position="30"/>
        <end position="52"/>
    </location>
</feature>
<dbReference type="AlphaFoldDB" id="A0A0K9P2G0"/>
<keyword evidence="3" id="KW-1185">Reference proteome</keyword>
<dbReference type="EMBL" id="LFYR01001259">
    <property type="protein sequence ID" value="KMZ63158.1"/>
    <property type="molecule type" value="Genomic_DNA"/>
</dbReference>
<evidence type="ECO:0000313" key="3">
    <source>
        <dbReference type="Proteomes" id="UP000036987"/>
    </source>
</evidence>
<keyword evidence="1" id="KW-0472">Membrane</keyword>